<reference evidence="1 2" key="1">
    <citation type="submission" date="2019-09" db="EMBL/GenBank/DDBJ databases">
        <authorList>
            <person name="Chandra G."/>
            <person name="Truman W A."/>
        </authorList>
    </citation>
    <scope>NUCLEOTIDE SEQUENCE [LARGE SCALE GENOMIC DNA]</scope>
    <source>
        <strain evidence="1">PS896</strain>
    </source>
</reference>
<gene>
    <name evidence="1" type="ORF">PS896_05818</name>
</gene>
<protein>
    <submittedName>
        <fullName evidence="1">Uncharacterized protein</fullName>
    </submittedName>
</protein>
<dbReference type="AlphaFoldDB" id="A0A5E7QF72"/>
<organism evidence="1 2">
    <name type="scientific">Pseudomonas fluorescens</name>
    <dbReference type="NCBI Taxonomy" id="294"/>
    <lineage>
        <taxon>Bacteria</taxon>
        <taxon>Pseudomonadati</taxon>
        <taxon>Pseudomonadota</taxon>
        <taxon>Gammaproteobacteria</taxon>
        <taxon>Pseudomonadales</taxon>
        <taxon>Pseudomonadaceae</taxon>
        <taxon>Pseudomonas</taxon>
    </lineage>
</organism>
<dbReference type="Proteomes" id="UP000377224">
    <property type="component" value="Unassembled WGS sequence"/>
</dbReference>
<evidence type="ECO:0000313" key="2">
    <source>
        <dbReference type="Proteomes" id="UP000377224"/>
    </source>
</evidence>
<dbReference type="EMBL" id="CABVIN010000047">
    <property type="protein sequence ID" value="VVP57573.1"/>
    <property type="molecule type" value="Genomic_DNA"/>
</dbReference>
<name>A0A5E7QF72_PSEFL</name>
<evidence type="ECO:0000313" key="1">
    <source>
        <dbReference type="EMBL" id="VVP57573.1"/>
    </source>
</evidence>
<proteinExistence type="predicted"/>
<sequence>MDKVKQANQARPGAAALAQALVTSPTGAAAHCMAQPFQAVGMLINSVVDRNQAASLGKQRNDAAQDDARAGDVQFFVIVDLPLLLRLLDGDMGSGD</sequence>
<accession>A0A5E7QF72</accession>